<feature type="transmembrane region" description="Helical" evidence="5">
    <location>
        <begin position="116"/>
        <end position="135"/>
    </location>
</feature>
<organism evidence="6 7">
    <name type="scientific">Sphingomonas japonica</name>
    <dbReference type="NCBI Taxonomy" id="511662"/>
    <lineage>
        <taxon>Bacteria</taxon>
        <taxon>Pseudomonadati</taxon>
        <taxon>Pseudomonadota</taxon>
        <taxon>Alphaproteobacteria</taxon>
        <taxon>Sphingomonadales</taxon>
        <taxon>Sphingomonadaceae</taxon>
        <taxon>Sphingomonas</taxon>
    </lineage>
</organism>
<evidence type="ECO:0000256" key="4">
    <source>
        <dbReference type="ARBA" id="ARBA00023136"/>
    </source>
</evidence>
<dbReference type="RefSeq" id="WP_140046553.1">
    <property type="nucleotide sequence ID" value="NZ_BAAAEV010000001.1"/>
</dbReference>
<keyword evidence="7" id="KW-1185">Reference proteome</keyword>
<dbReference type="InterPro" id="IPR023352">
    <property type="entry name" value="MAPEG-like_dom_sf"/>
</dbReference>
<feature type="transmembrane region" description="Helical" evidence="5">
    <location>
        <begin position="69"/>
        <end position="96"/>
    </location>
</feature>
<name>A0ABX0U5V4_9SPHN</name>
<evidence type="ECO:0000313" key="7">
    <source>
        <dbReference type="Proteomes" id="UP000788153"/>
    </source>
</evidence>
<proteinExistence type="predicted"/>
<evidence type="ECO:0000256" key="1">
    <source>
        <dbReference type="ARBA" id="ARBA00004370"/>
    </source>
</evidence>
<sequence length="142" mass="15749">MVLPILWPTLALVALIFAVWFTLFVQRIGHMRRHPPTAEDFASGGAALRYFRPVEMPANNLANLFEMPVLYFALVPLLLVTSHAGHVQVTLAWAYVALRAVHSYAHIAAKQVRPRFMAYLASCAVLAAMWIGFAIDMARATG</sequence>
<keyword evidence="3 5" id="KW-1133">Transmembrane helix</keyword>
<evidence type="ECO:0000256" key="3">
    <source>
        <dbReference type="ARBA" id="ARBA00022989"/>
    </source>
</evidence>
<evidence type="ECO:0000256" key="5">
    <source>
        <dbReference type="SAM" id="Phobius"/>
    </source>
</evidence>
<accession>A0ABX0U5V4</accession>
<dbReference type="EMBL" id="JAASQP010000001">
    <property type="protein sequence ID" value="NIJ24152.1"/>
    <property type="molecule type" value="Genomic_DNA"/>
</dbReference>
<evidence type="ECO:0008006" key="8">
    <source>
        <dbReference type="Google" id="ProtNLM"/>
    </source>
</evidence>
<dbReference type="Proteomes" id="UP000788153">
    <property type="component" value="Unassembled WGS sequence"/>
</dbReference>
<comment type="caution">
    <text evidence="6">The sequence shown here is derived from an EMBL/GenBank/DDBJ whole genome shotgun (WGS) entry which is preliminary data.</text>
</comment>
<gene>
    <name evidence="6" type="ORF">FHT01_001694</name>
</gene>
<comment type="subcellular location">
    <subcellularLocation>
        <location evidence="1">Membrane</location>
    </subcellularLocation>
</comment>
<keyword evidence="2 5" id="KW-0812">Transmembrane</keyword>
<protein>
    <recommendedName>
        <fullName evidence="8">MAPEG family protein</fullName>
    </recommendedName>
</protein>
<dbReference type="Pfam" id="PF01124">
    <property type="entry name" value="MAPEG"/>
    <property type="match status" value="1"/>
</dbReference>
<keyword evidence="4 5" id="KW-0472">Membrane</keyword>
<reference evidence="6 7" key="1">
    <citation type="submission" date="2020-03" db="EMBL/GenBank/DDBJ databases">
        <title>Genomic Encyclopedia of Type Strains, Phase IV (KMG-IV): sequencing the most valuable type-strain genomes for metagenomic binning, comparative biology and taxonomic classification.</title>
        <authorList>
            <person name="Goeker M."/>
        </authorList>
    </citation>
    <scope>NUCLEOTIDE SEQUENCE [LARGE SCALE GENOMIC DNA]</scope>
    <source>
        <strain evidence="6 7">DSM 22753</strain>
    </source>
</reference>
<dbReference type="Gene3D" id="1.20.120.550">
    <property type="entry name" value="Membrane associated eicosanoid/glutathione metabolism-like domain"/>
    <property type="match status" value="1"/>
</dbReference>
<evidence type="ECO:0000313" key="6">
    <source>
        <dbReference type="EMBL" id="NIJ24152.1"/>
    </source>
</evidence>
<feature type="transmembrane region" description="Helical" evidence="5">
    <location>
        <begin position="6"/>
        <end position="25"/>
    </location>
</feature>
<dbReference type="SUPFAM" id="SSF161084">
    <property type="entry name" value="MAPEG domain-like"/>
    <property type="match status" value="1"/>
</dbReference>
<dbReference type="InterPro" id="IPR001129">
    <property type="entry name" value="Membr-assoc_MAPEG"/>
</dbReference>
<evidence type="ECO:0000256" key="2">
    <source>
        <dbReference type="ARBA" id="ARBA00022692"/>
    </source>
</evidence>